<dbReference type="AlphaFoldDB" id="A0A1Y6BW82"/>
<accession>A0A1Y6BW82</accession>
<dbReference type="InterPro" id="IPR046867">
    <property type="entry name" value="AldOxase/xan_DH_MoCoBD2"/>
</dbReference>
<sequence>MQQDSYSKVSRREFVRGTTKIGTTAVLVNFLGTDLAKAGEPNQSLGQPTSAPKGWEEDLEKVPYRYDGMAKVTGQKIYAIDIRPKDLTGWPLSETRAVILRASDAERTFEGIDTRKLKQLGVSQTLSASDLESAGIKPDGFFSSSIMAKKGAPAQFLGQPISIAYFDDVERFLDARSQLINISGFVKYGKAVQPQEGKAYGTSRIVRYTGPNGKELFSYAKDGSFRPPWQSPNVSGSNNARASFFVEKIKQDFQENDWNIVEGQFGTQSVDPVFMEAECGLSWFDPQSRELHMTLGTQSPLDDAEGCLKMLAKAKGIKIDRIVINCCYPGGGFGGRDHSEFPLYLCLAAVFNPGKSIRIVHSRFDQFQAGLKRHGAQIDTKLAVDQDGLFQGFHTNMTLDGGGHNNYSFAVQNVGGRNASSGYAFPRSWVDSKAKPSIGVPAGSMRGFGSLQAAFAMECLVDEAAAALKMDPIELRMKNIITDPQAVHTGTVPLFRINSDLLLKKAQQTALWRNREAEKKKRSQGDTLYGVGVALAVKSYGKNPGDTCLATVMIDADGKLRMHTNSVDMGNGTATTLPQALTSVLGRHADQIKMGVTSEFEALNLYSKRAKNQKEQDEFAQDPRWVPFKAMSTAASAGAYQMRHAAIQAADVLLEHGLWPAALSIWQQSSEDLPWNKALVRWDDGALSYPGQVSIPLKTLAAQAHKEGYVTGAMVHTYYRAGWTSAGFEIAGKKQVLKADALALRHGKQEDFQVLTRSQVQYPPMSHFDKGADLYTPYVAVAAVEVNRKSGQVKVLGGETFLDCGRVTNLDIVEGQMQGAWAMGIGQTLFEDSPAHEGGPGQGAWNLHRYRVPRARDCALERVKFNIVNVPNQDPPKGMAEVVLNAVPPAIVNAVAHATGKRFRQLPLQPKKILEALS</sequence>
<dbReference type="PROSITE" id="PS51318">
    <property type="entry name" value="TAT"/>
    <property type="match status" value="1"/>
</dbReference>
<dbReference type="GO" id="GO:0016491">
    <property type="term" value="F:oxidoreductase activity"/>
    <property type="evidence" value="ECO:0007669"/>
    <property type="project" value="InterPro"/>
</dbReference>
<dbReference type="OrthoDB" id="7374166at2"/>
<evidence type="ECO:0000259" key="1">
    <source>
        <dbReference type="Pfam" id="PF02738"/>
    </source>
</evidence>
<dbReference type="InterPro" id="IPR016208">
    <property type="entry name" value="Ald_Oxase/xanthine_DH-like"/>
</dbReference>
<reference evidence="4" key="1">
    <citation type="submission" date="2017-04" db="EMBL/GenBank/DDBJ databases">
        <authorList>
            <person name="Varghese N."/>
            <person name="Submissions S."/>
        </authorList>
    </citation>
    <scope>NUCLEOTIDE SEQUENCE [LARGE SCALE GENOMIC DNA]</scope>
    <source>
        <strain evidence="4">RKEM611</strain>
    </source>
</reference>
<dbReference type="EMBL" id="FWZT01000009">
    <property type="protein sequence ID" value="SMF30598.1"/>
    <property type="molecule type" value="Genomic_DNA"/>
</dbReference>
<evidence type="ECO:0000313" key="4">
    <source>
        <dbReference type="Proteomes" id="UP000192907"/>
    </source>
</evidence>
<dbReference type="SUPFAM" id="SSF56003">
    <property type="entry name" value="Molybdenum cofactor-binding domain"/>
    <property type="match status" value="1"/>
</dbReference>
<name>A0A1Y6BW82_9BACT</name>
<dbReference type="GO" id="GO:0005506">
    <property type="term" value="F:iron ion binding"/>
    <property type="evidence" value="ECO:0007669"/>
    <property type="project" value="InterPro"/>
</dbReference>
<dbReference type="Pfam" id="PF20256">
    <property type="entry name" value="MoCoBD_2"/>
    <property type="match status" value="2"/>
</dbReference>
<dbReference type="InterPro" id="IPR008274">
    <property type="entry name" value="AldOxase/xan_DH_MoCoBD1"/>
</dbReference>
<gene>
    <name evidence="3" type="ORF">SAMN06296036_109183</name>
</gene>
<dbReference type="RefSeq" id="WP_132319192.1">
    <property type="nucleotide sequence ID" value="NZ_FWZT01000009.1"/>
</dbReference>
<dbReference type="InterPro" id="IPR006311">
    <property type="entry name" value="TAT_signal"/>
</dbReference>
<dbReference type="InterPro" id="IPR037165">
    <property type="entry name" value="AldOxase/xan_DH_Mopterin-bd_sf"/>
</dbReference>
<evidence type="ECO:0000259" key="2">
    <source>
        <dbReference type="Pfam" id="PF20256"/>
    </source>
</evidence>
<dbReference type="SUPFAM" id="SSF54665">
    <property type="entry name" value="CO dehydrogenase molybdoprotein N-domain-like"/>
    <property type="match status" value="1"/>
</dbReference>
<evidence type="ECO:0000313" key="3">
    <source>
        <dbReference type="EMBL" id="SMF30598.1"/>
    </source>
</evidence>
<feature type="domain" description="Aldehyde oxidase/xanthine dehydrogenase second molybdopterin binding" evidence="2">
    <location>
        <begin position="506"/>
        <end position="596"/>
    </location>
</feature>
<dbReference type="STRING" id="1513793.SAMN06296036_109183"/>
<protein>
    <submittedName>
        <fullName evidence="3">CO or xanthine dehydrogenase, Mo-binding subunit</fullName>
    </submittedName>
</protein>
<feature type="domain" description="Aldehyde oxidase/xanthine dehydrogenase second molybdopterin binding" evidence="2">
    <location>
        <begin position="626"/>
        <end position="858"/>
    </location>
</feature>
<keyword evidence="4" id="KW-1185">Reference proteome</keyword>
<dbReference type="Proteomes" id="UP000192907">
    <property type="component" value="Unassembled WGS sequence"/>
</dbReference>
<dbReference type="PANTHER" id="PTHR11908">
    <property type="entry name" value="XANTHINE DEHYDROGENASE"/>
    <property type="match status" value="1"/>
</dbReference>
<organism evidence="3 4">
    <name type="scientific">Pseudobacteriovorax antillogorgiicola</name>
    <dbReference type="NCBI Taxonomy" id="1513793"/>
    <lineage>
        <taxon>Bacteria</taxon>
        <taxon>Pseudomonadati</taxon>
        <taxon>Bdellovibrionota</taxon>
        <taxon>Oligoflexia</taxon>
        <taxon>Oligoflexales</taxon>
        <taxon>Pseudobacteriovoracaceae</taxon>
        <taxon>Pseudobacteriovorax</taxon>
    </lineage>
</organism>
<dbReference type="Gene3D" id="3.30.365.10">
    <property type="entry name" value="Aldehyde oxidase/xanthine dehydrogenase, molybdopterin binding domain"/>
    <property type="match status" value="4"/>
</dbReference>
<proteinExistence type="predicted"/>
<dbReference type="PANTHER" id="PTHR11908:SF123">
    <property type="entry name" value="ALDEHYDE OXIDOREDUCTASE MOLYBDENUM-BINDING SUBUNIT PAOC"/>
    <property type="match status" value="1"/>
</dbReference>
<dbReference type="InterPro" id="IPR036856">
    <property type="entry name" value="Ald_Oxase/Xan_DH_a/b_sf"/>
</dbReference>
<feature type="domain" description="Aldehyde oxidase/xanthine dehydrogenase first molybdopterin binding" evidence="1">
    <location>
        <begin position="246"/>
        <end position="480"/>
    </location>
</feature>
<dbReference type="Pfam" id="PF02738">
    <property type="entry name" value="MoCoBD_1"/>
    <property type="match status" value="1"/>
</dbReference>